<dbReference type="PANTHER" id="PTHR16821:SF2">
    <property type="entry name" value="FRATAXIN, MITOCHONDRIAL"/>
    <property type="match status" value="1"/>
</dbReference>
<name>A0ABR4PTE4_9HELO</name>
<protein>
    <recommendedName>
        <fullName evidence="3">ferroxidase</fullName>
        <ecNumber evidence="3">1.16.3.1</ecNumber>
    </recommendedName>
</protein>
<evidence type="ECO:0000256" key="12">
    <source>
        <dbReference type="ARBA" id="ARBA00047990"/>
    </source>
</evidence>
<evidence type="ECO:0000256" key="13">
    <source>
        <dbReference type="SAM" id="MobiDB-lite"/>
    </source>
</evidence>
<sequence>MVRPTITKLAARLASRSVTIVPAVQRSSSSILSRRAAVQTLSRTSCTPFLPYRSFSGGHANPKGLSPESEEPAPSQPEEHYDATARSPAELSQSEYNELADTHMDVIVAKLEDLQEDREDVDVEYSAGVLTLVFPPLGTYVINKQPPNKQIWLSSPISGPKRFDYVIFSEGQNAKADSGAGEWVYLRDGTTLNSILLKEVGVDVSAVDDLVGLKCEDLAKKL</sequence>
<keyword evidence="5" id="KW-0813">Transport</keyword>
<comment type="caution">
    <text evidence="14">The sequence shown here is derived from an EMBL/GenBank/DDBJ whole genome shotgun (WGS) entry which is preliminary data.</text>
</comment>
<dbReference type="NCBIfam" id="TIGR03422">
    <property type="entry name" value="mito_frataxin"/>
    <property type="match status" value="1"/>
</dbReference>
<dbReference type="InterPro" id="IPR017789">
    <property type="entry name" value="Frataxin"/>
</dbReference>
<dbReference type="EMBL" id="JBFCZG010000001">
    <property type="protein sequence ID" value="KAL3426615.1"/>
    <property type="molecule type" value="Genomic_DNA"/>
</dbReference>
<organism evidence="14 15">
    <name type="scientific">Phlyctema vagabunda</name>
    <dbReference type="NCBI Taxonomy" id="108571"/>
    <lineage>
        <taxon>Eukaryota</taxon>
        <taxon>Fungi</taxon>
        <taxon>Dikarya</taxon>
        <taxon>Ascomycota</taxon>
        <taxon>Pezizomycotina</taxon>
        <taxon>Leotiomycetes</taxon>
        <taxon>Helotiales</taxon>
        <taxon>Dermateaceae</taxon>
        <taxon>Phlyctema</taxon>
    </lineage>
</organism>
<keyword evidence="4" id="KW-0409">Iron storage</keyword>
<keyword evidence="10" id="KW-0406">Ion transport</keyword>
<comment type="similarity">
    <text evidence="2">Belongs to the frataxin family.</text>
</comment>
<dbReference type="SUPFAM" id="SSF55387">
    <property type="entry name" value="Frataxin/Nqo15-like"/>
    <property type="match status" value="1"/>
</dbReference>
<dbReference type="InterPro" id="IPR020895">
    <property type="entry name" value="Frataxin_CS"/>
</dbReference>
<comment type="subcellular location">
    <subcellularLocation>
        <location evidence="1">Mitochondrion</location>
    </subcellularLocation>
</comment>
<keyword evidence="15" id="KW-1185">Reference proteome</keyword>
<evidence type="ECO:0000256" key="1">
    <source>
        <dbReference type="ARBA" id="ARBA00004173"/>
    </source>
</evidence>
<evidence type="ECO:0000256" key="11">
    <source>
        <dbReference type="ARBA" id="ARBA00023128"/>
    </source>
</evidence>
<dbReference type="SMART" id="SM01219">
    <property type="entry name" value="Frataxin_Cyay"/>
    <property type="match status" value="1"/>
</dbReference>
<evidence type="ECO:0000256" key="7">
    <source>
        <dbReference type="ARBA" id="ARBA00022946"/>
    </source>
</evidence>
<evidence type="ECO:0000256" key="10">
    <source>
        <dbReference type="ARBA" id="ARBA00023065"/>
    </source>
</evidence>
<reference evidence="14 15" key="1">
    <citation type="submission" date="2024-06" db="EMBL/GenBank/DDBJ databases">
        <title>Complete genome of Phlyctema vagabunda strain 19-DSS-EL-015.</title>
        <authorList>
            <person name="Fiorenzani C."/>
        </authorList>
    </citation>
    <scope>NUCLEOTIDE SEQUENCE [LARGE SCALE GENOMIC DNA]</scope>
    <source>
        <strain evidence="14 15">19-DSS-EL-015</strain>
    </source>
</reference>
<dbReference type="Proteomes" id="UP001629113">
    <property type="component" value="Unassembled WGS sequence"/>
</dbReference>
<keyword evidence="6" id="KW-0410">Iron transport</keyword>
<dbReference type="Pfam" id="PF01491">
    <property type="entry name" value="Frataxin_Cyay"/>
    <property type="match status" value="1"/>
</dbReference>
<evidence type="ECO:0000256" key="3">
    <source>
        <dbReference type="ARBA" id="ARBA00013107"/>
    </source>
</evidence>
<evidence type="ECO:0000256" key="8">
    <source>
        <dbReference type="ARBA" id="ARBA00023002"/>
    </source>
</evidence>
<dbReference type="PANTHER" id="PTHR16821">
    <property type="entry name" value="FRATAXIN"/>
    <property type="match status" value="1"/>
</dbReference>
<comment type="catalytic activity">
    <reaction evidence="12">
        <text>4 Fe(2+) + O2 + 4 H(+) = 4 Fe(3+) + 2 H2O</text>
        <dbReference type="Rhea" id="RHEA:11148"/>
        <dbReference type="ChEBI" id="CHEBI:15377"/>
        <dbReference type="ChEBI" id="CHEBI:15378"/>
        <dbReference type="ChEBI" id="CHEBI:15379"/>
        <dbReference type="ChEBI" id="CHEBI:29033"/>
        <dbReference type="ChEBI" id="CHEBI:29034"/>
        <dbReference type="EC" id="1.16.3.1"/>
    </reaction>
</comment>
<gene>
    <name evidence="14" type="ORF">PVAG01_00124</name>
</gene>
<dbReference type="NCBIfam" id="TIGR03421">
    <property type="entry name" value="FeS_CyaY"/>
    <property type="match status" value="1"/>
</dbReference>
<proteinExistence type="inferred from homology"/>
<evidence type="ECO:0000256" key="6">
    <source>
        <dbReference type="ARBA" id="ARBA00022496"/>
    </source>
</evidence>
<dbReference type="PROSITE" id="PS01344">
    <property type="entry name" value="FRATAXIN_1"/>
    <property type="match status" value="1"/>
</dbReference>
<dbReference type="PROSITE" id="PS50810">
    <property type="entry name" value="FRATAXIN_2"/>
    <property type="match status" value="1"/>
</dbReference>
<feature type="region of interest" description="Disordered" evidence="13">
    <location>
        <begin position="57"/>
        <end position="92"/>
    </location>
</feature>
<evidence type="ECO:0000256" key="2">
    <source>
        <dbReference type="ARBA" id="ARBA00008183"/>
    </source>
</evidence>
<keyword evidence="11" id="KW-0496">Mitochondrion</keyword>
<evidence type="ECO:0000256" key="4">
    <source>
        <dbReference type="ARBA" id="ARBA00022434"/>
    </source>
</evidence>
<accession>A0ABR4PTE4</accession>
<keyword evidence="8" id="KW-0560">Oxidoreductase</keyword>
<evidence type="ECO:0000256" key="9">
    <source>
        <dbReference type="ARBA" id="ARBA00023004"/>
    </source>
</evidence>
<keyword evidence="9" id="KW-0408">Iron</keyword>
<keyword evidence="7" id="KW-0809">Transit peptide</keyword>
<dbReference type="Gene3D" id="3.30.920.10">
    <property type="entry name" value="Frataxin/CyaY"/>
    <property type="match status" value="1"/>
</dbReference>
<dbReference type="InterPro" id="IPR002908">
    <property type="entry name" value="Frataxin/CyaY"/>
</dbReference>
<dbReference type="EC" id="1.16.3.1" evidence="3"/>
<evidence type="ECO:0000313" key="15">
    <source>
        <dbReference type="Proteomes" id="UP001629113"/>
    </source>
</evidence>
<evidence type="ECO:0000313" key="14">
    <source>
        <dbReference type="EMBL" id="KAL3426615.1"/>
    </source>
</evidence>
<dbReference type="InterPro" id="IPR036524">
    <property type="entry name" value="Frataxin/CyaY_sf"/>
</dbReference>
<evidence type="ECO:0000256" key="5">
    <source>
        <dbReference type="ARBA" id="ARBA00022448"/>
    </source>
</evidence>